<keyword evidence="3" id="KW-0862">Zinc</keyword>
<dbReference type="AlphaFoldDB" id="A0A1A9V6K9"/>
<evidence type="ECO:0000256" key="2">
    <source>
        <dbReference type="ARBA" id="ARBA00022771"/>
    </source>
</evidence>
<dbReference type="InterPro" id="IPR006612">
    <property type="entry name" value="THAP_Znf"/>
</dbReference>
<reference evidence="6" key="1">
    <citation type="submission" date="2020-05" db="UniProtKB">
        <authorList>
            <consortium name="EnsemblMetazoa"/>
        </authorList>
    </citation>
    <scope>IDENTIFICATION</scope>
    <source>
        <strain evidence="6">TTRI</strain>
    </source>
</reference>
<evidence type="ECO:0000256" key="1">
    <source>
        <dbReference type="ARBA" id="ARBA00022723"/>
    </source>
</evidence>
<evidence type="ECO:0000313" key="7">
    <source>
        <dbReference type="Proteomes" id="UP000078200"/>
    </source>
</evidence>
<dbReference type="Pfam" id="PF05485">
    <property type="entry name" value="THAP"/>
    <property type="match status" value="1"/>
</dbReference>
<dbReference type="VEuPathDB" id="VectorBase:GAUT027567"/>
<dbReference type="EnsemblMetazoa" id="GAUT027567-RA">
    <property type="protein sequence ID" value="GAUT027567-PA"/>
    <property type="gene ID" value="GAUT027567"/>
</dbReference>
<organism evidence="6 7">
    <name type="scientific">Glossina austeni</name>
    <name type="common">Savannah tsetse fly</name>
    <dbReference type="NCBI Taxonomy" id="7395"/>
    <lineage>
        <taxon>Eukaryota</taxon>
        <taxon>Metazoa</taxon>
        <taxon>Ecdysozoa</taxon>
        <taxon>Arthropoda</taxon>
        <taxon>Hexapoda</taxon>
        <taxon>Insecta</taxon>
        <taxon>Pterygota</taxon>
        <taxon>Neoptera</taxon>
        <taxon>Endopterygota</taxon>
        <taxon>Diptera</taxon>
        <taxon>Brachycera</taxon>
        <taxon>Muscomorpha</taxon>
        <taxon>Hippoboscoidea</taxon>
        <taxon>Glossinidae</taxon>
        <taxon>Glossina</taxon>
    </lineage>
</organism>
<evidence type="ECO:0000259" key="5">
    <source>
        <dbReference type="Pfam" id="PF05485"/>
    </source>
</evidence>
<feature type="domain" description="THAP-type" evidence="5">
    <location>
        <begin position="25"/>
        <end position="94"/>
    </location>
</feature>
<keyword evidence="7" id="KW-1185">Reference proteome</keyword>
<name>A0A1A9V6K9_GLOAU</name>
<sequence length="104" mass="12378">MFCHLQKYFHNGLYIFIMVHVKEYIVQNCKYNRSKSVEKRTVFKIAANKLQNWPTIFNVSNDKKNYYICDKHFLQQYIKYTGRNIVLATDAVATPSPLIVLLKR</sequence>
<dbReference type="Proteomes" id="UP000078200">
    <property type="component" value="Unassembled WGS sequence"/>
</dbReference>
<dbReference type="GO" id="GO:0003677">
    <property type="term" value="F:DNA binding"/>
    <property type="evidence" value="ECO:0007669"/>
    <property type="project" value="UniProtKB-KW"/>
</dbReference>
<evidence type="ECO:0000313" key="6">
    <source>
        <dbReference type="EnsemblMetazoa" id="GAUT027567-PA"/>
    </source>
</evidence>
<keyword evidence="4" id="KW-0238">DNA-binding</keyword>
<proteinExistence type="predicted"/>
<dbReference type="GO" id="GO:0008270">
    <property type="term" value="F:zinc ion binding"/>
    <property type="evidence" value="ECO:0007669"/>
    <property type="project" value="UniProtKB-KW"/>
</dbReference>
<accession>A0A1A9V6K9</accession>
<keyword evidence="2" id="KW-0863">Zinc-finger</keyword>
<evidence type="ECO:0000256" key="3">
    <source>
        <dbReference type="ARBA" id="ARBA00022833"/>
    </source>
</evidence>
<evidence type="ECO:0000256" key="4">
    <source>
        <dbReference type="ARBA" id="ARBA00023125"/>
    </source>
</evidence>
<keyword evidence="1" id="KW-0479">Metal-binding</keyword>
<protein>
    <recommendedName>
        <fullName evidence="5">THAP-type domain-containing protein</fullName>
    </recommendedName>
</protein>